<dbReference type="AlphaFoldDB" id="B4J8M0"/>
<keyword evidence="2" id="KW-1185">Reference proteome</keyword>
<dbReference type="OrthoDB" id="6588253at2759"/>
<dbReference type="HOGENOM" id="CLU_014736_0_0_1"/>
<dbReference type="Proteomes" id="UP000001070">
    <property type="component" value="Unassembled WGS sequence"/>
</dbReference>
<gene>
    <name evidence="1" type="primary">Dgri\GH21356</name>
    <name evidence="1" type="ORF">Dgri_GH21356</name>
</gene>
<organism evidence="2">
    <name type="scientific">Drosophila grimshawi</name>
    <name type="common">Hawaiian fruit fly</name>
    <name type="synonym">Idiomyia grimshawi</name>
    <dbReference type="NCBI Taxonomy" id="7222"/>
    <lineage>
        <taxon>Eukaryota</taxon>
        <taxon>Metazoa</taxon>
        <taxon>Ecdysozoa</taxon>
        <taxon>Arthropoda</taxon>
        <taxon>Hexapoda</taxon>
        <taxon>Insecta</taxon>
        <taxon>Pterygota</taxon>
        <taxon>Neoptera</taxon>
        <taxon>Endopterygota</taxon>
        <taxon>Diptera</taxon>
        <taxon>Brachycera</taxon>
        <taxon>Muscomorpha</taxon>
        <taxon>Ephydroidea</taxon>
        <taxon>Drosophilidae</taxon>
        <taxon>Drosophila</taxon>
        <taxon>Hawaiian Drosophila</taxon>
    </lineage>
</organism>
<protein>
    <submittedName>
        <fullName evidence="1">GH21356</fullName>
    </submittedName>
</protein>
<name>B4J8M0_DROGR</name>
<dbReference type="STRING" id="7222.B4J8M0"/>
<dbReference type="eggNOG" id="ENOG502SDT1">
    <property type="taxonomic scope" value="Eukaryota"/>
</dbReference>
<proteinExistence type="predicted"/>
<accession>B4J8M0</accession>
<dbReference type="EMBL" id="CH916367">
    <property type="protein sequence ID" value="EDW01287.1"/>
    <property type="molecule type" value="Genomic_DNA"/>
</dbReference>
<dbReference type="PhylomeDB" id="B4J8M0"/>
<dbReference type="KEGG" id="dgr:6560405"/>
<reference evidence="1 2" key="1">
    <citation type="journal article" date="2007" name="Nature">
        <title>Evolution of genes and genomes on the Drosophila phylogeny.</title>
        <authorList>
            <consortium name="Drosophila 12 Genomes Consortium"/>
            <person name="Clark A.G."/>
            <person name="Eisen M.B."/>
            <person name="Smith D.R."/>
            <person name="Bergman C.M."/>
            <person name="Oliver B."/>
            <person name="Markow T.A."/>
            <person name="Kaufman T.C."/>
            <person name="Kellis M."/>
            <person name="Gelbart W."/>
            <person name="Iyer V.N."/>
            <person name="Pollard D.A."/>
            <person name="Sackton T.B."/>
            <person name="Larracuente A.M."/>
            <person name="Singh N.D."/>
            <person name="Abad J.P."/>
            <person name="Abt D.N."/>
            <person name="Adryan B."/>
            <person name="Aguade M."/>
            <person name="Akashi H."/>
            <person name="Anderson W.W."/>
            <person name="Aquadro C.F."/>
            <person name="Ardell D.H."/>
            <person name="Arguello R."/>
            <person name="Artieri C.G."/>
            <person name="Barbash D.A."/>
            <person name="Barker D."/>
            <person name="Barsanti P."/>
            <person name="Batterham P."/>
            <person name="Batzoglou S."/>
            <person name="Begun D."/>
            <person name="Bhutkar A."/>
            <person name="Blanco E."/>
            <person name="Bosak S.A."/>
            <person name="Bradley R.K."/>
            <person name="Brand A.D."/>
            <person name="Brent M.R."/>
            <person name="Brooks A.N."/>
            <person name="Brown R.H."/>
            <person name="Butlin R.K."/>
            <person name="Caggese C."/>
            <person name="Calvi B.R."/>
            <person name="Bernardo de Carvalho A."/>
            <person name="Caspi A."/>
            <person name="Castrezana S."/>
            <person name="Celniker S.E."/>
            <person name="Chang J.L."/>
            <person name="Chapple C."/>
            <person name="Chatterji S."/>
            <person name="Chinwalla A."/>
            <person name="Civetta A."/>
            <person name="Clifton S.W."/>
            <person name="Comeron J.M."/>
            <person name="Costello J.C."/>
            <person name="Coyne J.A."/>
            <person name="Daub J."/>
            <person name="David R.G."/>
            <person name="Delcher A.L."/>
            <person name="Delehaunty K."/>
            <person name="Do C.B."/>
            <person name="Ebling H."/>
            <person name="Edwards K."/>
            <person name="Eickbush T."/>
            <person name="Evans J.D."/>
            <person name="Filipski A."/>
            <person name="Findeiss S."/>
            <person name="Freyhult E."/>
            <person name="Fulton L."/>
            <person name="Fulton R."/>
            <person name="Garcia A.C."/>
            <person name="Gardiner A."/>
            <person name="Garfield D.A."/>
            <person name="Garvin B.E."/>
            <person name="Gibson G."/>
            <person name="Gilbert D."/>
            <person name="Gnerre S."/>
            <person name="Godfrey J."/>
            <person name="Good R."/>
            <person name="Gotea V."/>
            <person name="Gravely B."/>
            <person name="Greenberg A.J."/>
            <person name="Griffiths-Jones S."/>
            <person name="Gross S."/>
            <person name="Guigo R."/>
            <person name="Gustafson E.A."/>
            <person name="Haerty W."/>
            <person name="Hahn M.W."/>
            <person name="Halligan D.L."/>
            <person name="Halpern A.L."/>
            <person name="Halter G.M."/>
            <person name="Han M.V."/>
            <person name="Heger A."/>
            <person name="Hillier L."/>
            <person name="Hinrichs A.S."/>
            <person name="Holmes I."/>
            <person name="Hoskins R.A."/>
            <person name="Hubisz M.J."/>
            <person name="Hultmark D."/>
            <person name="Huntley M.A."/>
            <person name="Jaffe D.B."/>
            <person name="Jagadeeshan S."/>
            <person name="Jeck W.R."/>
            <person name="Johnson J."/>
            <person name="Jones C.D."/>
            <person name="Jordan W.C."/>
            <person name="Karpen G.H."/>
            <person name="Kataoka E."/>
            <person name="Keightley P.D."/>
            <person name="Kheradpour P."/>
            <person name="Kirkness E.F."/>
            <person name="Koerich L.B."/>
            <person name="Kristiansen K."/>
            <person name="Kudrna D."/>
            <person name="Kulathinal R.J."/>
            <person name="Kumar S."/>
            <person name="Kwok R."/>
            <person name="Lander E."/>
            <person name="Langley C.H."/>
            <person name="Lapoint R."/>
            <person name="Lazzaro B.P."/>
            <person name="Lee S.J."/>
            <person name="Levesque L."/>
            <person name="Li R."/>
            <person name="Lin C.F."/>
            <person name="Lin M.F."/>
            <person name="Lindblad-Toh K."/>
            <person name="Llopart A."/>
            <person name="Long M."/>
            <person name="Low L."/>
            <person name="Lozovsky E."/>
            <person name="Lu J."/>
            <person name="Luo M."/>
            <person name="Machado C.A."/>
            <person name="Makalowski W."/>
            <person name="Marzo M."/>
            <person name="Matsuda M."/>
            <person name="Matzkin L."/>
            <person name="McAllister B."/>
            <person name="McBride C.S."/>
            <person name="McKernan B."/>
            <person name="McKernan K."/>
            <person name="Mendez-Lago M."/>
            <person name="Minx P."/>
            <person name="Mollenhauer M.U."/>
            <person name="Montooth K."/>
            <person name="Mount S.M."/>
            <person name="Mu X."/>
            <person name="Myers E."/>
            <person name="Negre B."/>
            <person name="Newfeld S."/>
            <person name="Nielsen R."/>
            <person name="Noor M.A."/>
            <person name="O'Grady P."/>
            <person name="Pachter L."/>
            <person name="Papaceit M."/>
            <person name="Parisi M.J."/>
            <person name="Parisi M."/>
            <person name="Parts L."/>
            <person name="Pedersen J.S."/>
            <person name="Pesole G."/>
            <person name="Phillippy A.M."/>
            <person name="Ponting C.P."/>
            <person name="Pop M."/>
            <person name="Porcelli D."/>
            <person name="Powell J.R."/>
            <person name="Prohaska S."/>
            <person name="Pruitt K."/>
            <person name="Puig M."/>
            <person name="Quesneville H."/>
            <person name="Ram K.R."/>
            <person name="Rand D."/>
            <person name="Rasmussen M.D."/>
            <person name="Reed L.K."/>
            <person name="Reenan R."/>
            <person name="Reily A."/>
            <person name="Remington K.A."/>
            <person name="Rieger T.T."/>
            <person name="Ritchie M.G."/>
            <person name="Robin C."/>
            <person name="Rogers Y.H."/>
            <person name="Rohde C."/>
            <person name="Rozas J."/>
            <person name="Rubenfield M.J."/>
            <person name="Ruiz A."/>
            <person name="Russo S."/>
            <person name="Salzberg S.L."/>
            <person name="Sanchez-Gracia A."/>
            <person name="Saranga D.J."/>
            <person name="Sato H."/>
            <person name="Schaeffer S.W."/>
            <person name="Schatz M.C."/>
            <person name="Schlenke T."/>
            <person name="Schwartz R."/>
            <person name="Segarra C."/>
            <person name="Singh R.S."/>
            <person name="Sirot L."/>
            <person name="Sirota M."/>
            <person name="Sisneros N.B."/>
            <person name="Smith C.D."/>
            <person name="Smith T.F."/>
            <person name="Spieth J."/>
            <person name="Stage D.E."/>
            <person name="Stark A."/>
            <person name="Stephan W."/>
            <person name="Strausberg R.L."/>
            <person name="Strempel S."/>
            <person name="Sturgill D."/>
            <person name="Sutton G."/>
            <person name="Sutton G.G."/>
            <person name="Tao W."/>
            <person name="Teichmann S."/>
            <person name="Tobari Y.N."/>
            <person name="Tomimura Y."/>
            <person name="Tsolas J.M."/>
            <person name="Valente V.L."/>
            <person name="Venter E."/>
            <person name="Venter J.C."/>
            <person name="Vicario S."/>
            <person name="Vieira F.G."/>
            <person name="Vilella A.J."/>
            <person name="Villasante A."/>
            <person name="Walenz B."/>
            <person name="Wang J."/>
            <person name="Wasserman M."/>
            <person name="Watts T."/>
            <person name="Wilson D."/>
            <person name="Wilson R.K."/>
            <person name="Wing R.A."/>
            <person name="Wolfner M.F."/>
            <person name="Wong A."/>
            <person name="Wong G.K."/>
            <person name="Wu C.I."/>
            <person name="Wu G."/>
            <person name="Yamamoto D."/>
            <person name="Yang H.P."/>
            <person name="Yang S.P."/>
            <person name="Yorke J.A."/>
            <person name="Yoshida K."/>
            <person name="Zdobnov E."/>
            <person name="Zhang P."/>
            <person name="Zhang Y."/>
            <person name="Zimin A.V."/>
            <person name="Baldwin J."/>
            <person name="Abdouelleil A."/>
            <person name="Abdulkadir J."/>
            <person name="Abebe A."/>
            <person name="Abera B."/>
            <person name="Abreu J."/>
            <person name="Acer S.C."/>
            <person name="Aftuck L."/>
            <person name="Alexander A."/>
            <person name="An P."/>
            <person name="Anderson E."/>
            <person name="Anderson S."/>
            <person name="Arachi H."/>
            <person name="Azer M."/>
            <person name="Bachantsang P."/>
            <person name="Barry A."/>
            <person name="Bayul T."/>
            <person name="Berlin A."/>
            <person name="Bessette D."/>
            <person name="Bloom T."/>
            <person name="Blye J."/>
            <person name="Boguslavskiy L."/>
            <person name="Bonnet C."/>
            <person name="Boukhgalter B."/>
            <person name="Bourzgui I."/>
            <person name="Brown A."/>
            <person name="Cahill P."/>
            <person name="Channer S."/>
            <person name="Cheshatsang Y."/>
            <person name="Chuda L."/>
            <person name="Citroen M."/>
            <person name="Collymore A."/>
            <person name="Cooke P."/>
            <person name="Costello M."/>
            <person name="D'Aco K."/>
            <person name="Daza R."/>
            <person name="De Haan G."/>
            <person name="DeGray S."/>
            <person name="DeMaso C."/>
            <person name="Dhargay N."/>
            <person name="Dooley K."/>
            <person name="Dooley E."/>
            <person name="Doricent M."/>
            <person name="Dorje P."/>
            <person name="Dorjee K."/>
            <person name="Dupes A."/>
            <person name="Elong R."/>
            <person name="Falk J."/>
            <person name="Farina A."/>
            <person name="Faro S."/>
            <person name="Ferguson D."/>
            <person name="Fisher S."/>
            <person name="Foley C.D."/>
            <person name="Franke A."/>
            <person name="Friedrich D."/>
            <person name="Gadbois L."/>
            <person name="Gearin G."/>
            <person name="Gearin C.R."/>
            <person name="Giannoukos G."/>
            <person name="Goode T."/>
            <person name="Graham J."/>
            <person name="Grandbois E."/>
            <person name="Grewal S."/>
            <person name="Gyaltsen K."/>
            <person name="Hafez N."/>
            <person name="Hagos B."/>
            <person name="Hall J."/>
            <person name="Henson C."/>
            <person name="Hollinger A."/>
            <person name="Honan T."/>
            <person name="Huard M.D."/>
            <person name="Hughes L."/>
            <person name="Hurhula B."/>
            <person name="Husby M.E."/>
            <person name="Kamat A."/>
            <person name="Kanga B."/>
            <person name="Kashin S."/>
            <person name="Khazanovich D."/>
            <person name="Kisner P."/>
            <person name="Lance K."/>
            <person name="Lara M."/>
            <person name="Lee W."/>
            <person name="Lennon N."/>
            <person name="Letendre F."/>
            <person name="LeVine R."/>
            <person name="Lipovsky A."/>
            <person name="Liu X."/>
            <person name="Liu J."/>
            <person name="Liu S."/>
            <person name="Lokyitsang T."/>
            <person name="Lokyitsang Y."/>
            <person name="Lubonja R."/>
            <person name="Lui A."/>
            <person name="MacDonald P."/>
            <person name="Magnisalis V."/>
            <person name="Maru K."/>
            <person name="Matthews C."/>
            <person name="McCusker W."/>
            <person name="McDonough S."/>
            <person name="Mehta T."/>
            <person name="Meldrim J."/>
            <person name="Meneus L."/>
            <person name="Mihai O."/>
            <person name="Mihalev A."/>
            <person name="Mihova T."/>
            <person name="Mittelman R."/>
            <person name="Mlenga V."/>
            <person name="Montmayeur A."/>
            <person name="Mulrain L."/>
            <person name="Navidi A."/>
            <person name="Naylor J."/>
            <person name="Negash T."/>
            <person name="Nguyen T."/>
            <person name="Nguyen N."/>
            <person name="Nicol R."/>
            <person name="Norbu C."/>
            <person name="Norbu N."/>
            <person name="Novod N."/>
            <person name="O'Neill B."/>
            <person name="Osman S."/>
            <person name="Markiewicz E."/>
            <person name="Oyono O.L."/>
            <person name="Patti C."/>
            <person name="Phunkhang P."/>
            <person name="Pierre F."/>
            <person name="Priest M."/>
            <person name="Raghuraman S."/>
            <person name="Rege F."/>
            <person name="Reyes R."/>
            <person name="Rise C."/>
            <person name="Rogov P."/>
            <person name="Ross K."/>
            <person name="Ryan E."/>
            <person name="Settipalli S."/>
            <person name="Shea T."/>
            <person name="Sherpa N."/>
            <person name="Shi L."/>
            <person name="Shih D."/>
            <person name="Sparrow T."/>
            <person name="Spaulding J."/>
            <person name="Stalker J."/>
            <person name="Stange-Thomann N."/>
            <person name="Stavropoulos S."/>
            <person name="Stone C."/>
            <person name="Strader C."/>
            <person name="Tesfaye S."/>
            <person name="Thomson T."/>
            <person name="Thoulutsang Y."/>
            <person name="Thoulutsang D."/>
            <person name="Topham K."/>
            <person name="Topping I."/>
            <person name="Tsamla T."/>
            <person name="Vassiliev H."/>
            <person name="Vo A."/>
            <person name="Wangchuk T."/>
            <person name="Wangdi T."/>
            <person name="Weiand M."/>
            <person name="Wilkinson J."/>
            <person name="Wilson A."/>
            <person name="Yadav S."/>
            <person name="Young G."/>
            <person name="Yu Q."/>
            <person name="Zembek L."/>
            <person name="Zhong D."/>
            <person name="Zimmer A."/>
            <person name="Zwirko Z."/>
            <person name="Jaffe D.B."/>
            <person name="Alvarez P."/>
            <person name="Brockman W."/>
            <person name="Butler J."/>
            <person name="Chin C."/>
            <person name="Gnerre S."/>
            <person name="Grabherr M."/>
            <person name="Kleber M."/>
            <person name="Mauceli E."/>
            <person name="MacCallum I."/>
        </authorList>
    </citation>
    <scope>NUCLEOTIDE SEQUENCE [LARGE SCALE GENOMIC DNA]</scope>
    <source>
        <strain evidence="2">Tucson 15287-2541.00</strain>
    </source>
</reference>
<dbReference type="FunCoup" id="B4J8M0">
    <property type="interactions" value="3"/>
</dbReference>
<evidence type="ECO:0000313" key="1">
    <source>
        <dbReference type="EMBL" id="EDW01287.1"/>
    </source>
</evidence>
<evidence type="ECO:0000313" key="2">
    <source>
        <dbReference type="Proteomes" id="UP000001070"/>
    </source>
</evidence>
<dbReference type="OMA" id="YWSGNEE"/>
<sequence>MEDLRPLNNCEVFNQIRIEFTNYHQHTKKLNSFLYFGGNEQHIKNLSQRLLNVLLEHGLVQQDEEDEDAIAVPAAGADLDQLRGALMYLVLNSANVDGSIEKGDLGRCNPQCVHLLQQLPAPLPQLVTVSVALQCGLHQQLLELIACSPHWLASQYFDCLNDTLAHQVLRTKRHTLPLICGALSAVTKSICYGNASNAFLMDNAMRMLQRNLLDTEERQQSLGSRAARNRYLGEAMRQLLDVLLELMHALDGSKLLLLPDYAPVYALRSPTKCKLESNIKVEATTSDDKLRLFAGKLMDWVQRLLVCISVDTYMAWQELDSGQLLFHLQAHISNQCGELVPLLVEDETLKTHCLRSMLDNFTQGAQSFEQRLQMLTLGELLGFLDGEMGDVSTEQLHAALNELLQRSICFGNDECVESMAKHVKLLTSSHAKLILDHLSEVLLVQAQQRQLADFEEDELDDNNEIYGKLLSQVLMPIYMACSDPMEKLQLLCYRDKLQLLEHYNFEEEDHHSRRIYFFNQLSDSIEQFPLHTFLDLCWEQPAQTWLSLAQLAMIHGAYAHLYWHVASVQCAPHAVHHVPFTVQQLMQDERLLSQKTDFDLLLALYEHPVILNGMQYRRLHRQRQLTLNLNVSAVPYSDTELQSAQSNYLSACANGLAKCSKSNNYVAMEKLMQTLLRLPQVEQRLIKCSRKCLQWQRHRLSQLLKGAASTAKEDELKQTRGKIRLARTYVTLHGKLCMWRLSSWPLISQLILCMDRLRPQLDTFEPARLAVLDLVMKSYIKNMPLSFLHYPDLVGKVRDLVTKSLQHKHLWQDEHLALLLDTHKPPQAKECATLLAQASSVEAIKLLGNATRHGIDRVVMEQLAQAVDLIDSPNSLNAYAFLFKCYMHAFEQWLIKPSKSDNYPSLIEHLLQAPKLQMTQNLLAAIDNFKILLKPSCGLMDKSKILEYVAKSLTTLNISIEIDNIYMEHVMNM</sequence>
<dbReference type="InParanoid" id="B4J8M0"/>